<evidence type="ECO:0000313" key="4">
    <source>
        <dbReference type="EMBL" id="AEN99472.1"/>
    </source>
</evidence>
<gene>
    <name evidence="4" type="ordered locus">LSA_10840</name>
</gene>
<dbReference type="PANTHER" id="PTHR30015">
    <property type="entry name" value="MRR RESTRICTION SYSTEM PROTEIN"/>
    <property type="match status" value="1"/>
</dbReference>
<dbReference type="RefSeq" id="WP_014082329.1">
    <property type="nucleotide sequence ID" value="NC_015978.1"/>
</dbReference>
<dbReference type="AlphaFoldDB" id="G2KVU3"/>
<dbReference type="GO" id="GO:0009307">
    <property type="term" value="P:DNA restriction-modification system"/>
    <property type="evidence" value="ECO:0007669"/>
    <property type="project" value="InterPro"/>
</dbReference>
<feature type="domain" description="Restriction endonuclease type IV Mrr" evidence="2">
    <location>
        <begin position="146"/>
        <end position="263"/>
    </location>
</feature>
<protein>
    <recommendedName>
        <fullName evidence="6">Restriction endonuclease</fullName>
    </recommendedName>
</protein>
<proteinExistence type="predicted"/>
<dbReference type="PANTHER" id="PTHR30015:SF7">
    <property type="entry name" value="TYPE IV METHYL-DIRECTED RESTRICTION ENZYME ECOKMRR"/>
    <property type="match status" value="1"/>
</dbReference>
<dbReference type="InterPro" id="IPR011335">
    <property type="entry name" value="Restrct_endonuc-II-like"/>
</dbReference>
<dbReference type="InterPro" id="IPR025745">
    <property type="entry name" value="Mrr-like_N_dom"/>
</dbReference>
<dbReference type="OrthoDB" id="9803736at2"/>
<dbReference type="InterPro" id="IPR052906">
    <property type="entry name" value="Type_IV_Methyl-Rstrct_Enzyme"/>
</dbReference>
<dbReference type="InterPro" id="IPR007560">
    <property type="entry name" value="Restrct_endonuc_IV_Mrr"/>
</dbReference>
<dbReference type="EMBL" id="CP002461">
    <property type="protein sequence ID" value="AEN99472.1"/>
    <property type="molecule type" value="Genomic_DNA"/>
</dbReference>
<dbReference type="eggNOG" id="COG1715">
    <property type="taxonomic scope" value="Bacteria"/>
</dbReference>
<evidence type="ECO:0008006" key="6">
    <source>
        <dbReference type="Google" id="ProtNLM"/>
    </source>
</evidence>
<dbReference type="Pfam" id="PF04471">
    <property type="entry name" value="Mrr_cat"/>
    <property type="match status" value="1"/>
</dbReference>
<reference evidence="4 5" key="1">
    <citation type="journal article" date="2011" name="Microb. Cell Fact.">
        <title>Genomic analysis reveals Lactobacillus sanfranciscensis as stable element in traditional sourdoughs.</title>
        <authorList>
            <person name="Vogel R.F."/>
            <person name="Pavlovic M."/>
            <person name="Ehrmann M.A."/>
            <person name="Wiezer A."/>
            <person name="Liesegang H."/>
            <person name="Offschanka S."/>
            <person name="Voget S."/>
            <person name="Angelov A."/>
            <person name="Bocker G."/>
            <person name="Liebl W."/>
        </authorList>
    </citation>
    <scope>NUCLEOTIDE SEQUENCE [LARGE SCALE GENOMIC DNA]</scope>
    <source>
        <strain evidence="4 5">TMW 1.1304</strain>
    </source>
</reference>
<accession>G2KVU3</accession>
<dbReference type="Gene3D" id="3.40.1350.10">
    <property type="match status" value="1"/>
</dbReference>
<organism evidence="4 5">
    <name type="scientific">Fructilactobacillus sanfranciscensis (strain TMW 1.1304)</name>
    <name type="common">Lactobacillus sanfranciscensis</name>
    <dbReference type="NCBI Taxonomy" id="714313"/>
    <lineage>
        <taxon>Bacteria</taxon>
        <taxon>Bacillati</taxon>
        <taxon>Bacillota</taxon>
        <taxon>Bacilli</taxon>
        <taxon>Lactobacillales</taxon>
        <taxon>Lactobacillaceae</taxon>
        <taxon>Fructilactobacillus</taxon>
    </lineage>
</organism>
<name>G2KVU3_FRUST</name>
<dbReference type="GO" id="GO:0003677">
    <property type="term" value="F:DNA binding"/>
    <property type="evidence" value="ECO:0007669"/>
    <property type="project" value="InterPro"/>
</dbReference>
<dbReference type="GO" id="GO:0015666">
    <property type="term" value="F:restriction endodeoxyribonuclease activity"/>
    <property type="evidence" value="ECO:0007669"/>
    <property type="project" value="TreeGrafter"/>
</dbReference>
<dbReference type="Proteomes" id="UP000001285">
    <property type="component" value="Chromosome"/>
</dbReference>
<sequence length="287" mass="32542">MALNKTLKSENLIMSEALKAMQSLGGKLTRKEIKREIRDHSKIISEETVDEVKISKKSGSKYHPFDYRFNFSIKDLITAGYIVTDDNHILELSEKGRTVKFEKFNPAKDVRPIVDEVTNIGVLNDDEKNENVDDESWKDELLTSLLKMAPQKFEIFCRGLLKEMKIDLDDTIGVQYVGDGGLDGFGYITSGDFRTTRVALQAKRWDGKVSSPEIDKFRGAMDKHNAEYGVFITTSDFTRDAIKAAKVGTRVITLINGDQICELVAKYGYYVKPITTYRLGSFYTDDE</sequence>
<keyword evidence="1" id="KW-0378">Hydrolase</keyword>
<evidence type="ECO:0000259" key="2">
    <source>
        <dbReference type="Pfam" id="PF04471"/>
    </source>
</evidence>
<feature type="domain" description="Restriction system protein Mrr-like N-terminal" evidence="3">
    <location>
        <begin position="13"/>
        <end position="99"/>
    </location>
</feature>
<keyword evidence="5" id="KW-1185">Reference proteome</keyword>
<dbReference type="REBASE" id="40097">
    <property type="entry name" value="LsaTMW1MrrP"/>
</dbReference>
<dbReference type="STRING" id="714313.LSA_10840"/>
<dbReference type="HOGENOM" id="CLU_063822_1_0_9"/>
<evidence type="ECO:0000256" key="1">
    <source>
        <dbReference type="ARBA" id="ARBA00022801"/>
    </source>
</evidence>
<dbReference type="KEGG" id="lsn:LSA_10840"/>
<dbReference type="InterPro" id="IPR011856">
    <property type="entry name" value="tRNA_endonuc-like_dom_sf"/>
</dbReference>
<evidence type="ECO:0000313" key="5">
    <source>
        <dbReference type="Proteomes" id="UP000001285"/>
    </source>
</evidence>
<evidence type="ECO:0000259" key="3">
    <source>
        <dbReference type="Pfam" id="PF14338"/>
    </source>
</evidence>
<dbReference type="Pfam" id="PF14338">
    <property type="entry name" value="Mrr_N"/>
    <property type="match status" value="1"/>
</dbReference>
<dbReference type="SUPFAM" id="SSF52980">
    <property type="entry name" value="Restriction endonuclease-like"/>
    <property type="match status" value="1"/>
</dbReference>